<dbReference type="eggNOG" id="COG0558">
    <property type="taxonomic scope" value="Bacteria"/>
</dbReference>
<feature type="signal peptide" evidence="1">
    <location>
        <begin position="1"/>
        <end position="19"/>
    </location>
</feature>
<protein>
    <recommendedName>
        <fullName evidence="2">DUF4833 domain-containing protein</fullName>
    </recommendedName>
</protein>
<reference evidence="3 4" key="1">
    <citation type="submission" date="2013-09" db="EMBL/GenBank/DDBJ databases">
        <authorList>
            <person name="Zeng Z."/>
            <person name="Chen C."/>
        </authorList>
    </citation>
    <scope>NUCLEOTIDE SEQUENCE [LARGE SCALE GENOMIC DNA]</scope>
    <source>
        <strain evidence="3 4">F44-8</strain>
    </source>
</reference>
<accession>A0A0A2LRQ8</accession>
<dbReference type="STRING" id="1406840.Q763_06655"/>
<dbReference type="EMBL" id="JRLV01000006">
    <property type="protein sequence ID" value="KGO81943.1"/>
    <property type="molecule type" value="Genomic_DNA"/>
</dbReference>
<dbReference type="RefSeq" id="WP_035132409.1">
    <property type="nucleotide sequence ID" value="NZ_JRLV01000006.1"/>
</dbReference>
<dbReference type="AlphaFoldDB" id="A0A0A2LRQ8"/>
<dbReference type="Proteomes" id="UP000030129">
    <property type="component" value="Unassembled WGS sequence"/>
</dbReference>
<feature type="chain" id="PRO_5002002488" description="DUF4833 domain-containing protein" evidence="1">
    <location>
        <begin position="20"/>
        <end position="172"/>
    </location>
</feature>
<keyword evidence="4" id="KW-1185">Reference proteome</keyword>
<dbReference type="Pfam" id="PF16117">
    <property type="entry name" value="DUF4833"/>
    <property type="match status" value="1"/>
</dbReference>
<sequence length="172" mass="19803">MKNHFLLILFIISMPACLAQDGYPEPPDSHKRLFYIQHSKNHNTYVYDANIISNTNIKDSDPIDVYQIDYKKDGTREELTGLQRKMAYGITFNKVGENKFEFTLAAYPEKILTLAMQSGKPVVTVNINGKEMVLERMFLHCNALGTNVSKIDFYGRDVKTHRDLAETMYLSR</sequence>
<dbReference type="InterPro" id="IPR032269">
    <property type="entry name" value="DUF4833"/>
</dbReference>
<evidence type="ECO:0000313" key="3">
    <source>
        <dbReference type="EMBL" id="KGO81943.1"/>
    </source>
</evidence>
<organism evidence="3 4">
    <name type="scientific">Flavobacterium beibuense F44-8</name>
    <dbReference type="NCBI Taxonomy" id="1406840"/>
    <lineage>
        <taxon>Bacteria</taxon>
        <taxon>Pseudomonadati</taxon>
        <taxon>Bacteroidota</taxon>
        <taxon>Flavobacteriia</taxon>
        <taxon>Flavobacteriales</taxon>
        <taxon>Flavobacteriaceae</taxon>
        <taxon>Flavobacterium</taxon>
    </lineage>
</organism>
<name>A0A0A2LRQ8_9FLAO</name>
<proteinExistence type="predicted"/>
<evidence type="ECO:0000259" key="2">
    <source>
        <dbReference type="Pfam" id="PF16117"/>
    </source>
</evidence>
<feature type="domain" description="DUF4833" evidence="2">
    <location>
        <begin position="34"/>
        <end position="166"/>
    </location>
</feature>
<comment type="caution">
    <text evidence="3">The sequence shown here is derived from an EMBL/GenBank/DDBJ whole genome shotgun (WGS) entry which is preliminary data.</text>
</comment>
<evidence type="ECO:0000313" key="4">
    <source>
        <dbReference type="Proteomes" id="UP000030129"/>
    </source>
</evidence>
<evidence type="ECO:0000256" key="1">
    <source>
        <dbReference type="SAM" id="SignalP"/>
    </source>
</evidence>
<keyword evidence="1" id="KW-0732">Signal</keyword>
<gene>
    <name evidence="3" type="ORF">Q763_06655</name>
</gene>